<evidence type="ECO:0000313" key="1">
    <source>
        <dbReference type="EMBL" id="EKM32575.1"/>
    </source>
</evidence>
<comment type="caution">
    <text evidence="1">The sequence shown here is derived from an EMBL/GenBank/DDBJ whole genome shotgun (WGS) entry which is preliminary data.</text>
</comment>
<organism evidence="1 2">
    <name type="scientific">Vibrio harveyi</name>
    <name type="common">Beneckea harveyi</name>
    <dbReference type="NCBI Taxonomy" id="669"/>
    <lineage>
        <taxon>Bacteria</taxon>
        <taxon>Pseudomonadati</taxon>
        <taxon>Pseudomonadota</taxon>
        <taxon>Gammaproteobacteria</taxon>
        <taxon>Vibrionales</taxon>
        <taxon>Vibrionaceae</taxon>
        <taxon>Vibrio</taxon>
    </lineage>
</organism>
<accession>A0A454D1P5</accession>
<proteinExistence type="predicted"/>
<dbReference type="AlphaFoldDB" id="A0A454D1P5"/>
<gene>
    <name evidence="1" type="ORF">VCHENC02_1877</name>
</gene>
<reference evidence="1 2" key="1">
    <citation type="submission" date="2012-10" db="EMBL/GenBank/DDBJ databases">
        <title>Genome sequence of Vibrio Cholerae HENC-02.</title>
        <authorList>
            <person name="Eppinger M."/>
            <person name="Hasan N.A."/>
            <person name="Sengamalay N."/>
            <person name="Hine E."/>
            <person name="Su Q."/>
            <person name="Daugherty S.C."/>
            <person name="Young S."/>
            <person name="Sadzewicz L."/>
            <person name="Tallon L."/>
            <person name="Cebula T.A."/>
            <person name="Ravel J."/>
            <person name="Colwell R.R."/>
        </authorList>
    </citation>
    <scope>NUCLEOTIDE SEQUENCE [LARGE SCALE GENOMIC DNA]</scope>
    <source>
        <strain evidence="1 2">HENC-02</strain>
    </source>
</reference>
<protein>
    <submittedName>
        <fullName evidence="1">Uncharacterized protein</fullName>
    </submittedName>
</protein>
<evidence type="ECO:0000313" key="2">
    <source>
        <dbReference type="Proteomes" id="UP000008367"/>
    </source>
</evidence>
<dbReference type="Proteomes" id="UP000008367">
    <property type="component" value="Unassembled WGS sequence"/>
</dbReference>
<sequence>MPWRWEAHGVVLLSIFYTYQKAIIKYGKRSKKTAGNLCPSVR</sequence>
<dbReference type="EMBL" id="AJSR01000680">
    <property type="protein sequence ID" value="EKM32575.1"/>
    <property type="molecule type" value="Genomic_DNA"/>
</dbReference>
<name>A0A454D1P5_VIBHA</name>